<feature type="region of interest" description="Disordered" evidence="1">
    <location>
        <begin position="1"/>
        <end position="28"/>
    </location>
</feature>
<keyword evidence="4" id="KW-1185">Reference proteome</keyword>
<keyword evidence="2" id="KW-0472">Membrane</keyword>
<name>A0AAV9A4W5_ACOGR</name>
<evidence type="ECO:0000256" key="2">
    <source>
        <dbReference type="SAM" id="Phobius"/>
    </source>
</evidence>
<reference evidence="3" key="2">
    <citation type="submission" date="2023-06" db="EMBL/GenBank/DDBJ databases">
        <authorList>
            <person name="Ma L."/>
            <person name="Liu K.-W."/>
            <person name="Li Z."/>
            <person name="Hsiao Y.-Y."/>
            <person name="Qi Y."/>
            <person name="Fu T."/>
            <person name="Tang G."/>
            <person name="Zhang D."/>
            <person name="Sun W.-H."/>
            <person name="Liu D.-K."/>
            <person name="Li Y."/>
            <person name="Chen G.-Z."/>
            <person name="Liu X.-D."/>
            <person name="Liao X.-Y."/>
            <person name="Jiang Y.-T."/>
            <person name="Yu X."/>
            <person name="Hao Y."/>
            <person name="Huang J."/>
            <person name="Zhao X.-W."/>
            <person name="Ke S."/>
            <person name="Chen Y.-Y."/>
            <person name="Wu W.-L."/>
            <person name="Hsu J.-L."/>
            <person name="Lin Y.-F."/>
            <person name="Huang M.-D."/>
            <person name="Li C.-Y."/>
            <person name="Huang L."/>
            <person name="Wang Z.-W."/>
            <person name="Zhao X."/>
            <person name="Zhong W.-Y."/>
            <person name="Peng D.-H."/>
            <person name="Ahmad S."/>
            <person name="Lan S."/>
            <person name="Zhang J.-S."/>
            <person name="Tsai W.-C."/>
            <person name="Van De Peer Y."/>
            <person name="Liu Z.-J."/>
        </authorList>
    </citation>
    <scope>NUCLEOTIDE SEQUENCE</scope>
    <source>
        <strain evidence="3">SCP</strain>
        <tissue evidence="3">Leaves</tissue>
    </source>
</reference>
<dbReference type="AlphaFoldDB" id="A0AAV9A4W5"/>
<proteinExistence type="predicted"/>
<evidence type="ECO:0000313" key="4">
    <source>
        <dbReference type="Proteomes" id="UP001179952"/>
    </source>
</evidence>
<reference evidence="3" key="1">
    <citation type="journal article" date="2023" name="Nat. Commun.">
        <title>Diploid and tetraploid genomes of Acorus and the evolution of monocots.</title>
        <authorList>
            <person name="Ma L."/>
            <person name="Liu K.W."/>
            <person name="Li Z."/>
            <person name="Hsiao Y.Y."/>
            <person name="Qi Y."/>
            <person name="Fu T."/>
            <person name="Tang G.D."/>
            <person name="Zhang D."/>
            <person name="Sun W.H."/>
            <person name="Liu D.K."/>
            <person name="Li Y."/>
            <person name="Chen G.Z."/>
            <person name="Liu X.D."/>
            <person name="Liao X.Y."/>
            <person name="Jiang Y.T."/>
            <person name="Yu X."/>
            <person name="Hao Y."/>
            <person name="Huang J."/>
            <person name="Zhao X.W."/>
            <person name="Ke S."/>
            <person name="Chen Y.Y."/>
            <person name="Wu W.L."/>
            <person name="Hsu J.L."/>
            <person name="Lin Y.F."/>
            <person name="Huang M.D."/>
            <person name="Li C.Y."/>
            <person name="Huang L."/>
            <person name="Wang Z.W."/>
            <person name="Zhao X."/>
            <person name="Zhong W.Y."/>
            <person name="Peng D.H."/>
            <person name="Ahmad S."/>
            <person name="Lan S."/>
            <person name="Zhang J.S."/>
            <person name="Tsai W.C."/>
            <person name="Van de Peer Y."/>
            <person name="Liu Z.J."/>
        </authorList>
    </citation>
    <scope>NUCLEOTIDE SEQUENCE</scope>
    <source>
        <strain evidence="3">SCP</strain>
    </source>
</reference>
<feature type="transmembrane region" description="Helical" evidence="2">
    <location>
        <begin position="55"/>
        <end position="75"/>
    </location>
</feature>
<keyword evidence="2" id="KW-1133">Transmembrane helix</keyword>
<dbReference type="PANTHER" id="PTHR46610:SF20">
    <property type="entry name" value="OS05G0181300 PROTEIN"/>
    <property type="match status" value="1"/>
</dbReference>
<dbReference type="EMBL" id="JAUJYN010000012">
    <property type="protein sequence ID" value="KAK1259100.1"/>
    <property type="molecule type" value="Genomic_DNA"/>
</dbReference>
<feature type="transmembrane region" description="Helical" evidence="2">
    <location>
        <begin position="30"/>
        <end position="48"/>
    </location>
</feature>
<accession>A0AAV9A4W5</accession>
<comment type="caution">
    <text evidence="3">The sequence shown here is derived from an EMBL/GenBank/DDBJ whole genome shotgun (WGS) entry which is preliminary data.</text>
</comment>
<evidence type="ECO:0000313" key="3">
    <source>
        <dbReference type="EMBL" id="KAK1259100.1"/>
    </source>
</evidence>
<gene>
    <name evidence="3" type="ORF">QJS04_geneDACA021940</name>
</gene>
<dbReference type="Proteomes" id="UP001179952">
    <property type="component" value="Unassembled WGS sequence"/>
</dbReference>
<dbReference type="InterPro" id="IPR045501">
    <property type="entry name" value="DUF6490"/>
</dbReference>
<dbReference type="PANTHER" id="PTHR46610">
    <property type="entry name" value="OS05G0181300 PROTEIN"/>
    <property type="match status" value="1"/>
</dbReference>
<dbReference type="Pfam" id="PF20100">
    <property type="entry name" value="DUF6490"/>
    <property type="match status" value="1"/>
</dbReference>
<evidence type="ECO:0000256" key="1">
    <source>
        <dbReference type="SAM" id="MobiDB-lite"/>
    </source>
</evidence>
<feature type="compositionally biased region" description="Polar residues" evidence="1">
    <location>
        <begin position="1"/>
        <end position="13"/>
    </location>
</feature>
<feature type="transmembrane region" description="Helical" evidence="2">
    <location>
        <begin position="90"/>
        <end position="107"/>
    </location>
</feature>
<sequence>MSNMKQSPAQTKLPQQQPPPPSRPKDDLSWMPPIGAIFLIFNSIFAIYRSRDDIYTVAFIIAANIALAFLFWSISAHENAPKESKKKHKISIWAMATLLNVGFAWKFQQVFKSRPKVIRFEVGFPI</sequence>
<keyword evidence="2" id="KW-0812">Transmembrane</keyword>
<organism evidence="3 4">
    <name type="scientific">Acorus gramineus</name>
    <name type="common">Dwarf sweet flag</name>
    <dbReference type="NCBI Taxonomy" id="55184"/>
    <lineage>
        <taxon>Eukaryota</taxon>
        <taxon>Viridiplantae</taxon>
        <taxon>Streptophyta</taxon>
        <taxon>Embryophyta</taxon>
        <taxon>Tracheophyta</taxon>
        <taxon>Spermatophyta</taxon>
        <taxon>Magnoliopsida</taxon>
        <taxon>Liliopsida</taxon>
        <taxon>Acoraceae</taxon>
        <taxon>Acorus</taxon>
    </lineage>
</organism>
<protein>
    <submittedName>
        <fullName evidence="3">Uncharacterized protein</fullName>
    </submittedName>
</protein>